<dbReference type="Proteomes" id="UP000079169">
    <property type="component" value="Unplaced"/>
</dbReference>
<dbReference type="GO" id="GO:0000724">
    <property type="term" value="P:double-strand break repair via homologous recombination"/>
    <property type="evidence" value="ECO:0007669"/>
    <property type="project" value="InterPro"/>
</dbReference>
<feature type="domain" description="Breast cancer type 2 susceptibility protein helical" evidence="1">
    <location>
        <begin position="3"/>
        <end position="93"/>
    </location>
</feature>
<reference evidence="3" key="1">
    <citation type="submission" date="2025-08" db="UniProtKB">
        <authorList>
            <consortium name="RefSeq"/>
        </authorList>
    </citation>
    <scope>IDENTIFICATION</scope>
</reference>
<dbReference type="PANTHER" id="PTHR11289:SF0">
    <property type="entry name" value="BREAST CANCER TYPE 2 SUSCEPTIBILITY PROTEIN"/>
    <property type="match status" value="1"/>
</dbReference>
<name>A0A1S3DR90_DIACI</name>
<dbReference type="PANTHER" id="PTHR11289">
    <property type="entry name" value="BREAST CANCER TYPE 2 SUSCEPTIBILITY PROTEIN BRCA2"/>
    <property type="match status" value="1"/>
</dbReference>
<dbReference type="InterPro" id="IPR015252">
    <property type="entry name" value="BRCA2_hlx"/>
</dbReference>
<protein>
    <submittedName>
        <fullName evidence="3">Breast cancer type 2 susceptibility protein homolog</fullName>
    </submittedName>
</protein>
<organism evidence="2 3">
    <name type="scientific">Diaphorina citri</name>
    <name type="common">Asian citrus psyllid</name>
    <dbReference type="NCBI Taxonomy" id="121845"/>
    <lineage>
        <taxon>Eukaryota</taxon>
        <taxon>Metazoa</taxon>
        <taxon>Ecdysozoa</taxon>
        <taxon>Arthropoda</taxon>
        <taxon>Hexapoda</taxon>
        <taxon>Insecta</taxon>
        <taxon>Pterygota</taxon>
        <taxon>Neoptera</taxon>
        <taxon>Paraneoptera</taxon>
        <taxon>Hemiptera</taxon>
        <taxon>Sternorrhyncha</taxon>
        <taxon>Psylloidea</taxon>
        <taxon>Psyllidae</taxon>
        <taxon>Diaphorininae</taxon>
        <taxon>Diaphorina</taxon>
    </lineage>
</organism>
<dbReference type="InterPro" id="IPR036315">
    <property type="entry name" value="BRCA2_hlx_sf"/>
</dbReference>
<dbReference type="Pfam" id="PF09169">
    <property type="entry name" value="BRCA-2_helical"/>
    <property type="match status" value="1"/>
</dbReference>
<dbReference type="InterPro" id="IPR015525">
    <property type="entry name" value="BRCA2"/>
</dbReference>
<dbReference type="KEGG" id="dci:103522984"/>
<evidence type="ECO:0000313" key="2">
    <source>
        <dbReference type="Proteomes" id="UP000079169"/>
    </source>
</evidence>
<gene>
    <name evidence="3" type="primary">LOC103522984</name>
</gene>
<dbReference type="GO" id="GO:0005634">
    <property type="term" value="C:nucleus"/>
    <property type="evidence" value="ECO:0007669"/>
    <property type="project" value="TreeGrafter"/>
</dbReference>
<dbReference type="GeneID" id="103522984"/>
<dbReference type="PaxDb" id="121845-A0A1S3DR90"/>
<dbReference type="RefSeq" id="XP_008486286.2">
    <property type="nucleotide sequence ID" value="XM_008488064.3"/>
</dbReference>
<keyword evidence="2" id="KW-1185">Reference proteome</keyword>
<proteinExistence type="predicted"/>
<sequence>MTPDKAVDFQFDLTDHYTKDELDRNTSGVLVGDNVRIILNQQNRVGLPEIQAGFLSSPGVNCAKVCDKWVENHFCLLVWKLCCLERSYPDVFKGK</sequence>
<evidence type="ECO:0000313" key="3">
    <source>
        <dbReference type="RefSeq" id="XP_008486286.2"/>
    </source>
</evidence>
<accession>A0A1S3DR90</accession>
<dbReference type="AlphaFoldDB" id="A0A1S3DR90"/>
<dbReference type="GO" id="GO:0006355">
    <property type="term" value="P:regulation of DNA-templated transcription"/>
    <property type="evidence" value="ECO:0007669"/>
    <property type="project" value="TreeGrafter"/>
</dbReference>
<dbReference type="STRING" id="121845.A0A1S3DR90"/>
<dbReference type="SUPFAM" id="SSF81872">
    <property type="entry name" value="BRCA2 helical domain"/>
    <property type="match status" value="1"/>
</dbReference>
<evidence type="ECO:0000259" key="1">
    <source>
        <dbReference type="Pfam" id="PF09169"/>
    </source>
</evidence>